<evidence type="ECO:0000313" key="4">
    <source>
        <dbReference type="EMBL" id="MBP2025278.1"/>
    </source>
</evidence>
<dbReference type="InterPro" id="IPR021810">
    <property type="entry name" value="T1RH-like_C"/>
</dbReference>
<dbReference type="CDD" id="cd18800">
    <property type="entry name" value="SF2_C_EcoR124I-like"/>
    <property type="match status" value="1"/>
</dbReference>
<evidence type="ECO:0000256" key="2">
    <source>
        <dbReference type="RuleBase" id="RU364115"/>
    </source>
</evidence>
<dbReference type="PROSITE" id="PS51192">
    <property type="entry name" value="HELICASE_ATP_BIND_1"/>
    <property type="match status" value="1"/>
</dbReference>
<dbReference type="PANTHER" id="PTHR30195:SF15">
    <property type="entry name" value="TYPE I RESTRICTION ENZYME HINDI ENDONUCLEASE SUBUNIT"/>
    <property type="match status" value="1"/>
</dbReference>
<dbReference type="SUPFAM" id="SSF52540">
    <property type="entry name" value="P-loop containing nucleoside triphosphate hydrolases"/>
    <property type="match status" value="1"/>
</dbReference>
<dbReference type="InterPro" id="IPR004473">
    <property type="entry name" value="Restrct_endonuc_typeI_HsdR"/>
</dbReference>
<dbReference type="InterPro" id="IPR055180">
    <property type="entry name" value="HsdR_RecA-like_helicase_dom_2"/>
</dbReference>
<keyword evidence="5" id="KW-1185">Reference proteome</keyword>
<comment type="similarity">
    <text evidence="2">Belongs to the HsdR family.</text>
</comment>
<evidence type="ECO:0000256" key="1">
    <source>
        <dbReference type="ARBA" id="ARBA00022747"/>
    </source>
</evidence>
<keyword evidence="2" id="KW-0067">ATP-binding</keyword>
<dbReference type="EC" id="3.1.21.3" evidence="2"/>
<proteinExistence type="inferred from homology"/>
<keyword evidence="2" id="KW-0238">DNA-binding</keyword>
<dbReference type="Gene3D" id="3.40.50.300">
    <property type="entry name" value="P-loop containing nucleotide triphosphate hydrolases"/>
    <property type="match status" value="2"/>
</dbReference>
<keyword evidence="2" id="KW-0547">Nucleotide-binding</keyword>
<comment type="catalytic activity">
    <reaction evidence="2">
        <text>Endonucleolytic cleavage of DNA to give random double-stranded fragments with terminal 5'-phosphates, ATP is simultaneously hydrolyzed.</text>
        <dbReference type="EC" id="3.1.21.3"/>
    </reaction>
</comment>
<keyword evidence="2" id="KW-0378">Hydrolase</keyword>
<comment type="function">
    <text evidence="2">Subunit R is required for both nuclease and ATPase activities, but not for modification.</text>
</comment>
<dbReference type="InterPro" id="IPR040980">
    <property type="entry name" value="SWI2_SNF2"/>
</dbReference>
<dbReference type="InterPro" id="IPR014001">
    <property type="entry name" value="Helicase_ATP-bd"/>
</dbReference>
<comment type="subunit">
    <text evidence="2">The type I restriction/modification system is composed of three polypeptides R, M and S.</text>
</comment>
<dbReference type="InterPro" id="IPR027417">
    <property type="entry name" value="P-loop_NTPase"/>
</dbReference>
<evidence type="ECO:0000313" key="5">
    <source>
        <dbReference type="Proteomes" id="UP001519306"/>
    </source>
</evidence>
<protein>
    <recommendedName>
        <fullName evidence="2">Type I restriction enzyme endonuclease subunit</fullName>
        <shortName evidence="2">R protein</shortName>
        <ecNumber evidence="2">3.1.21.3</ecNumber>
    </recommendedName>
    <alternativeName>
        <fullName evidence="2">Type-1 restriction enzyme R protein</fullName>
    </alternativeName>
</protein>
<comment type="caution">
    <text evidence="4">The sequence shown here is derived from an EMBL/GenBank/DDBJ whole genome shotgun (WGS) entry which is preliminary data.</text>
</comment>
<name>A0ABS4KBY6_9FIRM</name>
<accession>A0ABS4KBY6</accession>
<feature type="domain" description="Helicase ATP-binding" evidence="3">
    <location>
        <begin position="1"/>
        <end position="139"/>
    </location>
</feature>
<dbReference type="Proteomes" id="UP001519306">
    <property type="component" value="Unassembled WGS sequence"/>
</dbReference>
<dbReference type="InterPro" id="IPR051268">
    <property type="entry name" value="Type-I_R_enzyme_R_subunit"/>
</dbReference>
<dbReference type="Pfam" id="PF18766">
    <property type="entry name" value="SWI2_SNF2"/>
    <property type="match status" value="1"/>
</dbReference>
<gene>
    <name evidence="4" type="ORF">J2Z71_000808</name>
</gene>
<reference evidence="4 5" key="1">
    <citation type="submission" date="2021-03" db="EMBL/GenBank/DDBJ databases">
        <title>Genomic Encyclopedia of Type Strains, Phase IV (KMG-IV): sequencing the most valuable type-strain genomes for metagenomic binning, comparative biology and taxonomic classification.</title>
        <authorList>
            <person name="Goeker M."/>
        </authorList>
    </citation>
    <scope>NUCLEOTIDE SEQUENCE [LARGE SCALE GENOMIC DNA]</scope>
    <source>
        <strain evidence="4 5">DSM 27563</strain>
    </source>
</reference>
<dbReference type="NCBIfam" id="TIGR00348">
    <property type="entry name" value="hsdR"/>
    <property type="match status" value="1"/>
</dbReference>
<keyword evidence="1 2" id="KW-0680">Restriction system</keyword>
<dbReference type="Pfam" id="PF11867">
    <property type="entry name" value="T1RH-like_C"/>
    <property type="match status" value="1"/>
</dbReference>
<dbReference type="PANTHER" id="PTHR30195">
    <property type="entry name" value="TYPE I SITE-SPECIFIC DEOXYRIBONUCLEASE PROTEIN SUBUNIT M AND R"/>
    <property type="match status" value="1"/>
</dbReference>
<dbReference type="EMBL" id="JAGGLJ010000006">
    <property type="protein sequence ID" value="MBP2025278.1"/>
    <property type="molecule type" value="Genomic_DNA"/>
</dbReference>
<sequence>MVMLCRYIFYRYKKDKPKVVIVTDRVDLDDQIHKTFNDTDLRASKAISGNNLVSLINNDGADIVTTIVNKFKTAVDNIEPVLSKDVFILVDESHRTQYGSFHTKMKKVFPNACYLGFTGTPLMKDEKNTMIKFGDLIHTYTISKAVADGTILPLYYEGFMVDQEVNQRNIDNTLDIITRKLNDSQKQDVMKKWSRFSKIASSDQRIYLIAFRINEHYKENLGDTPFNAMFATNSKVDSIRYLKYFERFEDLNVKLLISAPDMREGFDDIDEESSDEVVRFWKKMMADYGDKETYERRIKDEFIHGDIDILIVVDKLLTGFDAPSAQILYIDKPLKEHNLLQAIARVNRLQDGKDRGIIIDFRGLLSELDSAMNMYSGAGLENFDPKDLEDTLRDSKMAMSELRQSHSVLLDMFINIDEKSNEDYFNACSNFLYDDKLRNKFYENMRNLRRNIKFIEALDSVYIENEKEILSIKKDLKFFEELEKSVKSRYQDIVDISSLNDDMQNLIDRNVSSSSTSRITHSINILNDKEFKSELARLGNKASQADAIRSRLSQSINSNYNFNPMYYEKFSEMIEKTLNEYKDKRITEAEYLKKMYEYAEDFHNEKDVVGYPINIKNNFSAQAYYGELLKLYDDEDIVNSKKN</sequence>
<evidence type="ECO:0000259" key="3">
    <source>
        <dbReference type="PROSITE" id="PS51192"/>
    </source>
</evidence>
<organism evidence="4 5">
    <name type="scientific">Peptoniphilus stercorisuis</name>
    <dbReference type="NCBI Taxonomy" id="1436965"/>
    <lineage>
        <taxon>Bacteria</taxon>
        <taxon>Bacillati</taxon>
        <taxon>Bacillota</taxon>
        <taxon>Tissierellia</taxon>
        <taxon>Tissierellales</taxon>
        <taxon>Peptoniphilaceae</taxon>
        <taxon>Peptoniphilus</taxon>
    </lineage>
</organism>
<dbReference type="Pfam" id="PF22679">
    <property type="entry name" value="T1R_D3-like"/>
    <property type="match status" value="1"/>
</dbReference>